<dbReference type="GO" id="GO:0006270">
    <property type="term" value="P:DNA replication initiation"/>
    <property type="evidence" value="ECO:0007669"/>
    <property type="project" value="InterPro"/>
</dbReference>
<evidence type="ECO:0000313" key="2">
    <source>
        <dbReference type="Proteomes" id="UP000806577"/>
    </source>
</evidence>
<dbReference type="Proteomes" id="UP000806577">
    <property type="component" value="Chromosome"/>
</dbReference>
<gene>
    <name evidence="1" type="ORF">IG609_008910</name>
</gene>
<dbReference type="AlphaFoldDB" id="A0A9Q2ENS2"/>
<sequence length="189" mass="21450">MAWQLWEVMGEIFTDRWAAKNGTAPSEIWVGIISGMTPEQLQQICAGCLERCAAGNSWPPDLAEFVSLVAECGANPFGLSTDDVMAEYKRWRNESYRYSSSTEFPWRQPVLYHLCIEMRRVGTERRMTDGELERLAERLLAKWVKNISHGMSIPPIRRQLAAPKHPGGPTPAELAYAEFKRRKAAGMFD</sequence>
<dbReference type="InterPro" id="IPR009731">
    <property type="entry name" value="P-like"/>
</dbReference>
<dbReference type="EMBL" id="CP065177">
    <property type="protein sequence ID" value="URG50596.1"/>
    <property type="molecule type" value="Genomic_DNA"/>
</dbReference>
<reference evidence="1 2" key="1">
    <citation type="journal article" date="2021" name="Int. J. Syst. Evol. Microbiol.">
        <title>&lt;i&gt;Pectobacterium quasiaquaticum&lt;/i&gt; sp. nov., isolated from waterways.</title>
        <authorList>
            <person name="Ben Moussa H."/>
            <person name="Pedron J."/>
            <person name="Bertrand C."/>
            <person name="Hecquet A."/>
            <person name="Barny M.A."/>
        </authorList>
    </citation>
    <scope>NUCLEOTIDE SEQUENCE [LARGE SCALE GENOMIC DNA]</scope>
    <source>
        <strain evidence="1 2">A477-S1-J17</strain>
    </source>
</reference>
<dbReference type="KEGG" id="pqu:IG609_008910"/>
<keyword evidence="2" id="KW-1185">Reference proteome</keyword>
<evidence type="ECO:0000313" key="1">
    <source>
        <dbReference type="EMBL" id="URG50596.1"/>
    </source>
</evidence>
<protein>
    <submittedName>
        <fullName evidence="1">Replication protein</fullName>
    </submittedName>
</protein>
<organism evidence="1 2">
    <name type="scientific">Pectobacterium quasiaquaticum</name>
    <dbReference type="NCBI Taxonomy" id="2774015"/>
    <lineage>
        <taxon>Bacteria</taxon>
        <taxon>Pseudomonadati</taxon>
        <taxon>Pseudomonadota</taxon>
        <taxon>Gammaproteobacteria</taxon>
        <taxon>Enterobacterales</taxon>
        <taxon>Pectobacteriaceae</taxon>
        <taxon>Pectobacterium</taxon>
    </lineage>
</organism>
<proteinExistence type="predicted"/>
<accession>A0A9Q2ENS2</accession>
<name>A0A9Q2ENS2_9GAMM</name>
<dbReference type="Pfam" id="PF06992">
    <property type="entry name" value="Phage_lambda_P"/>
    <property type="match status" value="1"/>
</dbReference>